<keyword evidence="2" id="KW-1185">Reference proteome</keyword>
<gene>
    <name evidence="1" type="ORF">Cboi01_000322200</name>
</gene>
<reference evidence="1" key="1">
    <citation type="submission" date="2023-04" db="EMBL/GenBank/DDBJ databases">
        <title>Candida boidinii NBRC 1967.</title>
        <authorList>
            <person name="Ichikawa N."/>
            <person name="Sato H."/>
            <person name="Tonouchi N."/>
        </authorList>
    </citation>
    <scope>NUCLEOTIDE SEQUENCE</scope>
    <source>
        <strain evidence="1">NBRC 1967</strain>
    </source>
</reference>
<protein>
    <submittedName>
        <fullName evidence="1">Unnamed protein product</fullName>
    </submittedName>
</protein>
<evidence type="ECO:0000313" key="1">
    <source>
        <dbReference type="EMBL" id="GME93662.1"/>
    </source>
</evidence>
<evidence type="ECO:0000313" key="2">
    <source>
        <dbReference type="Proteomes" id="UP001165101"/>
    </source>
</evidence>
<name>A0ACB5TSC3_CANBO</name>
<organism evidence="1 2">
    <name type="scientific">Candida boidinii</name>
    <name type="common">Yeast</name>
    <dbReference type="NCBI Taxonomy" id="5477"/>
    <lineage>
        <taxon>Eukaryota</taxon>
        <taxon>Fungi</taxon>
        <taxon>Dikarya</taxon>
        <taxon>Ascomycota</taxon>
        <taxon>Saccharomycotina</taxon>
        <taxon>Pichiomycetes</taxon>
        <taxon>Pichiales</taxon>
        <taxon>Pichiaceae</taxon>
        <taxon>Ogataea</taxon>
        <taxon>Ogataea/Candida clade</taxon>
    </lineage>
</organism>
<sequence length="126" mass="13594">MLLDDGPEINISKTSSFRTSDSLFNSSSPYGFSTNGSTKGKLKSDINYSGISSAPRLQSALKFEDPKKNGIPGLHTNNLSPTSSGVSKNKISRPQLTTSKSAGSILTNQKDKEKKKKKGFFKSIFS</sequence>
<comment type="caution">
    <text evidence="1">The sequence shown here is derived from an EMBL/GenBank/DDBJ whole genome shotgun (WGS) entry which is preliminary data.</text>
</comment>
<accession>A0ACB5TSC3</accession>
<proteinExistence type="predicted"/>
<dbReference type="Proteomes" id="UP001165101">
    <property type="component" value="Unassembled WGS sequence"/>
</dbReference>
<dbReference type="EMBL" id="BSXV01001701">
    <property type="protein sequence ID" value="GME93662.1"/>
    <property type="molecule type" value="Genomic_DNA"/>
</dbReference>